<accession>B0D536</accession>
<evidence type="ECO:0000313" key="2">
    <source>
        <dbReference type="Proteomes" id="UP000001194"/>
    </source>
</evidence>
<sequence length="111" mass="12443">MDERDQDAKKDAQVKIWDWDSRELETLKSHTKAVPDCQFDSTFGQYGHTNTGSALPFQFPGPDGRLLLTCSDDHPSTIQSAKVDSLPSKSSRYSLFITIKLHSAQCIVAQR</sequence>
<dbReference type="InterPro" id="IPR015943">
    <property type="entry name" value="WD40/YVTN_repeat-like_dom_sf"/>
</dbReference>
<dbReference type="RefSeq" id="XP_001879117.1">
    <property type="nucleotide sequence ID" value="XM_001879082.1"/>
</dbReference>
<reference evidence="1 2" key="1">
    <citation type="journal article" date="2008" name="Nature">
        <title>The genome of Laccaria bicolor provides insights into mycorrhizal symbiosis.</title>
        <authorList>
            <person name="Martin F."/>
            <person name="Aerts A."/>
            <person name="Ahren D."/>
            <person name="Brun A."/>
            <person name="Danchin E.G.J."/>
            <person name="Duchaussoy F."/>
            <person name="Gibon J."/>
            <person name="Kohler A."/>
            <person name="Lindquist E."/>
            <person name="Pereda V."/>
            <person name="Salamov A."/>
            <person name="Shapiro H.J."/>
            <person name="Wuyts J."/>
            <person name="Blaudez D."/>
            <person name="Buee M."/>
            <person name="Brokstein P."/>
            <person name="Canbaeck B."/>
            <person name="Cohen D."/>
            <person name="Courty P.E."/>
            <person name="Coutinho P.M."/>
            <person name="Delaruelle C."/>
            <person name="Detter J.C."/>
            <person name="Deveau A."/>
            <person name="DiFazio S."/>
            <person name="Duplessis S."/>
            <person name="Fraissinet-Tachet L."/>
            <person name="Lucic E."/>
            <person name="Frey-Klett P."/>
            <person name="Fourrey C."/>
            <person name="Feussner I."/>
            <person name="Gay G."/>
            <person name="Grimwood J."/>
            <person name="Hoegger P.J."/>
            <person name="Jain P."/>
            <person name="Kilaru S."/>
            <person name="Labbe J."/>
            <person name="Lin Y.C."/>
            <person name="Legue V."/>
            <person name="Le Tacon F."/>
            <person name="Marmeisse R."/>
            <person name="Melayah D."/>
            <person name="Montanini B."/>
            <person name="Muratet M."/>
            <person name="Nehls U."/>
            <person name="Niculita-Hirzel H."/>
            <person name="Oudot-Le Secq M.P."/>
            <person name="Peter M."/>
            <person name="Quesneville H."/>
            <person name="Rajashekar B."/>
            <person name="Reich M."/>
            <person name="Rouhier N."/>
            <person name="Schmutz J."/>
            <person name="Yin T."/>
            <person name="Chalot M."/>
            <person name="Henrissat B."/>
            <person name="Kuees U."/>
            <person name="Lucas S."/>
            <person name="Van de Peer Y."/>
            <person name="Podila G.K."/>
            <person name="Polle A."/>
            <person name="Pukkila P.J."/>
            <person name="Richardson P.M."/>
            <person name="Rouze P."/>
            <person name="Sanders I.R."/>
            <person name="Stajich J.E."/>
            <person name="Tunlid A."/>
            <person name="Tuskan G."/>
            <person name="Grigoriev I.V."/>
        </authorList>
    </citation>
    <scope>NUCLEOTIDE SEQUENCE [LARGE SCALE GENOMIC DNA]</scope>
    <source>
        <strain evidence="2">S238N-H82 / ATCC MYA-4686</strain>
    </source>
</reference>
<dbReference type="Gene3D" id="2.130.10.10">
    <property type="entry name" value="YVTN repeat-like/Quinoprotein amine dehydrogenase"/>
    <property type="match status" value="1"/>
</dbReference>
<dbReference type="Proteomes" id="UP000001194">
    <property type="component" value="Unassembled WGS sequence"/>
</dbReference>
<organism evidence="2">
    <name type="scientific">Laccaria bicolor (strain S238N-H82 / ATCC MYA-4686)</name>
    <name type="common">Bicoloured deceiver</name>
    <name type="synonym">Laccaria laccata var. bicolor</name>
    <dbReference type="NCBI Taxonomy" id="486041"/>
    <lineage>
        <taxon>Eukaryota</taxon>
        <taxon>Fungi</taxon>
        <taxon>Dikarya</taxon>
        <taxon>Basidiomycota</taxon>
        <taxon>Agaricomycotina</taxon>
        <taxon>Agaricomycetes</taxon>
        <taxon>Agaricomycetidae</taxon>
        <taxon>Agaricales</taxon>
        <taxon>Agaricineae</taxon>
        <taxon>Hydnangiaceae</taxon>
        <taxon>Laccaria</taxon>
    </lineage>
</organism>
<dbReference type="OrthoDB" id="10264588at2759"/>
<dbReference type="InterPro" id="IPR011047">
    <property type="entry name" value="Quinoprotein_ADH-like_sf"/>
</dbReference>
<keyword evidence="2" id="KW-1185">Reference proteome</keyword>
<name>B0D536_LACBS</name>
<dbReference type="SUPFAM" id="SSF50998">
    <property type="entry name" value="Quinoprotein alcohol dehydrogenase-like"/>
    <property type="match status" value="1"/>
</dbReference>
<dbReference type="KEGG" id="lbc:LACBIDRAFT_325488"/>
<dbReference type="EMBL" id="DS547097">
    <property type="protein sequence ID" value="EDR10667.1"/>
    <property type="molecule type" value="Genomic_DNA"/>
</dbReference>
<dbReference type="AlphaFoldDB" id="B0D536"/>
<dbReference type="InParanoid" id="B0D536"/>
<gene>
    <name evidence="1" type="ORF">LACBIDRAFT_325488</name>
</gene>
<dbReference type="GeneID" id="6074652"/>
<proteinExistence type="predicted"/>
<evidence type="ECO:0000313" key="1">
    <source>
        <dbReference type="EMBL" id="EDR10667.1"/>
    </source>
</evidence>
<protein>
    <submittedName>
        <fullName evidence="1">Predicted protein</fullName>
    </submittedName>
</protein>
<dbReference type="HOGENOM" id="CLU_2158855_0_0_1"/>